<dbReference type="AlphaFoldDB" id="A0A160LK50"/>
<organism evidence="11">
    <name type="scientific">Bacillus thuringiensis subsp. israelensis</name>
    <dbReference type="NCBI Taxonomy" id="1430"/>
    <lineage>
        <taxon>Bacteria</taxon>
        <taxon>Bacillati</taxon>
        <taxon>Bacillota</taxon>
        <taxon>Bacilli</taxon>
        <taxon>Bacillales</taxon>
        <taxon>Bacillaceae</taxon>
        <taxon>Bacillus</taxon>
        <taxon>Bacillus cereus group</taxon>
    </lineage>
</organism>
<dbReference type="PANTHER" id="PTHR43816">
    <property type="entry name" value="NICOTINAMIDE PHOSPHORIBOSYLTRANSFERASE"/>
    <property type="match status" value="1"/>
</dbReference>
<reference evidence="11" key="1">
    <citation type="journal article" date="2017" name="Res. Microbiol.">
        <title>Comparative genomics of extrachromosomal elements in Bacillus thuringiensis subsp. israelensis.</title>
        <authorList>
            <person name="Bolotin A."/>
            <person name="Gillis A."/>
            <person name="Sanchis V."/>
            <person name="Nielsen-LeRoux C."/>
            <person name="Mahillon J."/>
            <person name="Lereclus D."/>
            <person name="Sorokin A."/>
        </authorList>
    </citation>
    <scope>NUCLEOTIDE SEQUENCE</scope>
    <source>
        <strain evidence="11">AM65-52</strain>
        <plasmid evidence="11">pAM65-52-3-235K</plasmid>
    </source>
</reference>
<dbReference type="PATRIC" id="fig|1430.6.peg.2024"/>
<dbReference type="PANTHER" id="PTHR43816:SF1">
    <property type="entry name" value="NICOTINAMIDE PHOSPHORIBOSYLTRANSFERASE"/>
    <property type="match status" value="1"/>
</dbReference>
<dbReference type="GO" id="GO:0009435">
    <property type="term" value="P:NAD+ biosynthetic process"/>
    <property type="evidence" value="ECO:0007669"/>
    <property type="project" value="InterPro"/>
</dbReference>
<dbReference type="PIRSF" id="PIRSF005943">
    <property type="entry name" value="NMPRT"/>
    <property type="match status" value="1"/>
</dbReference>
<accession>A0A160LK50</accession>
<gene>
    <name evidence="11" type="ORF">ATN07_33400</name>
</gene>
<evidence type="ECO:0000256" key="5">
    <source>
        <dbReference type="ARBA" id="ARBA00035007"/>
    </source>
</evidence>
<evidence type="ECO:0000259" key="9">
    <source>
        <dbReference type="Pfam" id="PF04095"/>
    </source>
</evidence>
<name>A0A160LK50_BACTI</name>
<dbReference type="InterPro" id="IPR041525">
    <property type="entry name" value="N/Namide_PRibTrfase"/>
</dbReference>
<dbReference type="EMBL" id="CP013278">
    <property type="protein sequence ID" value="AND28606.1"/>
    <property type="molecule type" value="Genomic_DNA"/>
</dbReference>
<dbReference type="InterPro" id="IPR016471">
    <property type="entry name" value="Nicotinamide_PRibTrfase"/>
</dbReference>
<evidence type="ECO:0000256" key="1">
    <source>
        <dbReference type="ARBA" id="ARBA00010897"/>
    </source>
</evidence>
<dbReference type="InterPro" id="IPR036068">
    <property type="entry name" value="Nicotinate_pribotase-like_C"/>
</dbReference>
<dbReference type="Pfam" id="PF04095">
    <property type="entry name" value="NAPRTase"/>
    <property type="match status" value="1"/>
</dbReference>
<dbReference type="CDD" id="cd01569">
    <property type="entry name" value="PBEF_like"/>
    <property type="match status" value="1"/>
</dbReference>
<feature type="domain" description="Nicotinamide phosphoribosyltransferase N-terminal" evidence="10">
    <location>
        <begin position="20"/>
        <end position="121"/>
    </location>
</feature>
<geneLocation type="plasmid" evidence="11">
    <name>pAM65-52-3-235K</name>
</geneLocation>
<evidence type="ECO:0000256" key="4">
    <source>
        <dbReference type="ARBA" id="ARBA00022679"/>
    </source>
</evidence>
<keyword evidence="3 11" id="KW-0328">Glycosyltransferase</keyword>
<dbReference type="Gene3D" id="3.20.20.70">
    <property type="entry name" value="Aldolase class I"/>
    <property type="match status" value="1"/>
</dbReference>
<evidence type="ECO:0000256" key="8">
    <source>
        <dbReference type="ARBA" id="ARBA00047835"/>
    </source>
</evidence>
<dbReference type="RefSeq" id="WP_000220506.1">
    <property type="nucleotide sequence ID" value="NZ_CP013278.1"/>
</dbReference>
<keyword evidence="4 11" id="KW-0808">Transferase</keyword>
<evidence type="ECO:0000256" key="3">
    <source>
        <dbReference type="ARBA" id="ARBA00022676"/>
    </source>
</evidence>
<feature type="domain" description="Nicotinate/nicotinamide phosphoribosyltransferase" evidence="9">
    <location>
        <begin position="198"/>
        <end position="474"/>
    </location>
</feature>
<dbReference type="NCBIfam" id="NF006629">
    <property type="entry name" value="PRK09198.1"/>
    <property type="match status" value="1"/>
</dbReference>
<keyword evidence="2" id="KW-0662">Pyridine nucleotide biosynthesis</keyword>
<dbReference type="SUPFAM" id="SSF51690">
    <property type="entry name" value="Nicotinate/Quinolinate PRTase C-terminal domain-like"/>
    <property type="match status" value="1"/>
</dbReference>
<dbReference type="GO" id="GO:0047280">
    <property type="term" value="F:nicotinamide phosphoribosyltransferase activity"/>
    <property type="evidence" value="ECO:0007669"/>
    <property type="project" value="UniProtKB-EC"/>
</dbReference>
<dbReference type="InterPro" id="IPR013785">
    <property type="entry name" value="Aldolase_TIM"/>
</dbReference>
<evidence type="ECO:0000256" key="7">
    <source>
        <dbReference type="ARBA" id="ARBA00035036"/>
    </source>
</evidence>
<comment type="similarity">
    <text evidence="1">Belongs to the NAPRTase family.</text>
</comment>
<dbReference type="EC" id="2.4.2.12" evidence="6"/>
<comment type="pathway">
    <text evidence="5">Cofactor biosynthesis; NAD(+) biosynthesis; nicotinamide D-ribonucleotide from 5-phospho-alpha-D-ribose 1-diphosphate and nicotinamide: step 1/1.</text>
</comment>
<dbReference type="Pfam" id="PF18127">
    <property type="entry name" value="NAMPT_N"/>
    <property type="match status" value="1"/>
</dbReference>
<evidence type="ECO:0000256" key="2">
    <source>
        <dbReference type="ARBA" id="ARBA00022642"/>
    </source>
</evidence>
<keyword evidence="11" id="KW-0614">Plasmid</keyword>
<comment type="catalytic activity">
    <reaction evidence="8">
        <text>beta-nicotinamide D-ribonucleotide + diphosphate = 5-phospho-alpha-D-ribose 1-diphosphate + nicotinamide + H(+)</text>
        <dbReference type="Rhea" id="RHEA:16149"/>
        <dbReference type="ChEBI" id="CHEBI:14649"/>
        <dbReference type="ChEBI" id="CHEBI:15378"/>
        <dbReference type="ChEBI" id="CHEBI:17154"/>
        <dbReference type="ChEBI" id="CHEBI:33019"/>
        <dbReference type="ChEBI" id="CHEBI:58017"/>
        <dbReference type="EC" id="2.4.2.12"/>
    </reaction>
    <physiologicalReaction direction="right-to-left" evidence="8">
        <dbReference type="Rhea" id="RHEA:16151"/>
    </physiologicalReaction>
</comment>
<sequence>MTYDKHLTSFKAKPVCLPMLLCDYYKTSHIDQYPEGTEVIYSTFTPRSNRYMPYADKVVVFGIQSFVKKYLVDYFDEHFFSRPLEDVVAEYVRYMKHTLFIEEPKAAHIIELHKLGYMPLQVKALPEGTLAPIKVPVLTVENTRPDLVSTFWITNYLETIMSNEIWLPMTSATVSYQYRKLLIDMAMKTVGHANDVPFQAHDFSMRGMSSLESAMASGAGHLLSFVGTDTVPAIAYLEHYYNANIEKELVGTSIPATEHSVMSANTDADSRDEFEMYKRLITEVYPKGFFSVVSDTYDFWAVVGEILPRLKKEIMERDGRMVIRPDSGDPVLILTGNPEAKTELERKGLIEALWDIFGGTITEKGYKLLDTHIGAIYGDSITLERAKAIVEKLEEKGFASTNVVFGVGSYTFQYQTRDSLGFAMKATYAVVNGEERLLFKDPKTDDGTKKSQRGRVVVTEDDDFGIIGMDGLNKEQANALKDVDLLQDVFVDGKLMRDESLSEIRARLQAA</sequence>
<proteinExistence type="inferred from homology"/>
<evidence type="ECO:0000256" key="6">
    <source>
        <dbReference type="ARBA" id="ARBA00035024"/>
    </source>
</evidence>
<evidence type="ECO:0000259" key="10">
    <source>
        <dbReference type="Pfam" id="PF18127"/>
    </source>
</evidence>
<evidence type="ECO:0000313" key="11">
    <source>
        <dbReference type="EMBL" id="AND28606.1"/>
    </source>
</evidence>
<protein>
    <recommendedName>
        <fullName evidence="7">Nicotinamide phosphoribosyltransferase</fullName>
        <ecNumber evidence="6">2.4.2.12</ecNumber>
    </recommendedName>
</protein>
<dbReference type="InterPro" id="IPR041529">
    <property type="entry name" value="DUF5598"/>
</dbReference>